<gene>
    <name evidence="2" type="ORF">HB662_00285</name>
</gene>
<evidence type="ECO:0000313" key="3">
    <source>
        <dbReference type="Proteomes" id="UP000765160"/>
    </source>
</evidence>
<dbReference type="InterPro" id="IPR036390">
    <property type="entry name" value="WH_DNA-bd_sf"/>
</dbReference>
<dbReference type="CDD" id="cd00090">
    <property type="entry name" value="HTH_ARSR"/>
    <property type="match status" value="1"/>
</dbReference>
<feature type="domain" description="HTH arsR-type" evidence="1">
    <location>
        <begin position="1"/>
        <end position="94"/>
    </location>
</feature>
<dbReference type="Gene3D" id="1.10.10.10">
    <property type="entry name" value="Winged helix-like DNA-binding domain superfamily/Winged helix DNA-binding domain"/>
    <property type="match status" value="1"/>
</dbReference>
<dbReference type="SMART" id="SM00418">
    <property type="entry name" value="HTH_ARSR"/>
    <property type="match status" value="1"/>
</dbReference>
<dbReference type="Pfam" id="PF12840">
    <property type="entry name" value="HTH_20"/>
    <property type="match status" value="1"/>
</dbReference>
<comment type="caution">
    <text evidence="2">The sequence shown here is derived from an EMBL/GenBank/DDBJ whole genome shotgun (WGS) entry which is preliminary data.</text>
</comment>
<accession>A0ABX1ETH1</accession>
<dbReference type="NCBIfam" id="NF033788">
    <property type="entry name" value="HTH_metalloreg"/>
    <property type="match status" value="1"/>
</dbReference>
<dbReference type="PANTHER" id="PTHR38600">
    <property type="entry name" value="TRANSCRIPTIONAL REGULATORY PROTEIN"/>
    <property type="match status" value="1"/>
</dbReference>
<dbReference type="SUPFAM" id="SSF46785">
    <property type="entry name" value="Winged helix' DNA-binding domain"/>
    <property type="match status" value="1"/>
</dbReference>
<dbReference type="PROSITE" id="PS50987">
    <property type="entry name" value="HTH_ARSR_2"/>
    <property type="match status" value="1"/>
</dbReference>
<evidence type="ECO:0000259" key="1">
    <source>
        <dbReference type="PROSITE" id="PS50987"/>
    </source>
</evidence>
<keyword evidence="3" id="KW-1185">Reference proteome</keyword>
<proteinExistence type="predicted"/>
<dbReference type="InterPro" id="IPR011991">
    <property type="entry name" value="ArsR-like_HTH"/>
</dbReference>
<name>A0ABX1ETH1_9PROT</name>
<evidence type="ECO:0000313" key="2">
    <source>
        <dbReference type="EMBL" id="NKE43194.1"/>
    </source>
</evidence>
<dbReference type="EMBL" id="JAAVTX010000001">
    <property type="protein sequence ID" value="NKE43194.1"/>
    <property type="molecule type" value="Genomic_DNA"/>
</dbReference>
<reference evidence="2 3" key="1">
    <citation type="submission" date="2020-03" db="EMBL/GenBank/DDBJ databases">
        <title>Roseomonas selenitidurans sp. nov. isolated from soil.</title>
        <authorList>
            <person name="Liu H."/>
        </authorList>
    </citation>
    <scope>NUCLEOTIDE SEQUENCE [LARGE SCALE GENOMIC DNA]</scope>
    <source>
        <strain evidence="2 3">JCM 15073</strain>
    </source>
</reference>
<dbReference type="Proteomes" id="UP000765160">
    <property type="component" value="Unassembled WGS sequence"/>
</dbReference>
<dbReference type="PANTHER" id="PTHR38600:SF2">
    <property type="entry name" value="SLL0088 PROTEIN"/>
    <property type="match status" value="1"/>
</dbReference>
<dbReference type="InterPro" id="IPR001845">
    <property type="entry name" value="HTH_ArsR_DNA-bd_dom"/>
</dbReference>
<dbReference type="InterPro" id="IPR036388">
    <property type="entry name" value="WH-like_DNA-bd_sf"/>
</dbReference>
<organism evidence="2 3">
    <name type="scientific">Falsiroseomonas frigidaquae</name>
    <dbReference type="NCBI Taxonomy" id="487318"/>
    <lineage>
        <taxon>Bacteria</taxon>
        <taxon>Pseudomonadati</taxon>
        <taxon>Pseudomonadota</taxon>
        <taxon>Alphaproteobacteria</taxon>
        <taxon>Acetobacterales</taxon>
        <taxon>Roseomonadaceae</taxon>
        <taxon>Falsiroseomonas</taxon>
    </lineage>
</organism>
<protein>
    <submittedName>
        <fullName evidence="2">Winged helix-turn-helix transcriptional regulator</fullName>
    </submittedName>
</protein>
<sequence>MENHASGFDAAFHALADRTRRAVVTRLMSGPAPVKQLAQPFAMGLPAFLKHLRVLEDSRLIVTEKQGRIRTCRIRPERLLETEAWLAEQLALWRASTDRLAAYVENEMSEDDAA</sequence>